<evidence type="ECO:0000313" key="12">
    <source>
        <dbReference type="Proteomes" id="UP000670152"/>
    </source>
</evidence>
<dbReference type="GO" id="GO:0140359">
    <property type="term" value="F:ABC-type transporter activity"/>
    <property type="evidence" value="ECO:0007669"/>
    <property type="project" value="InterPro"/>
</dbReference>
<gene>
    <name evidence="11" type="primary">Abcg4_0</name>
    <name evidence="11" type="ORF">G6Z77_0004102</name>
</gene>
<comment type="caution">
    <text evidence="11">The sequence shown here is derived from an EMBL/GenBank/DDBJ whole genome shotgun (WGS) entry which is preliminary data.</text>
</comment>
<feature type="transmembrane region" description="Helical" evidence="9">
    <location>
        <begin position="378"/>
        <end position="396"/>
    </location>
</feature>
<dbReference type="Pfam" id="PF01061">
    <property type="entry name" value="ABC2_membrane"/>
    <property type="match status" value="1"/>
</dbReference>
<dbReference type="GO" id="GO:0016887">
    <property type="term" value="F:ATP hydrolysis activity"/>
    <property type="evidence" value="ECO:0007669"/>
    <property type="project" value="InterPro"/>
</dbReference>
<dbReference type="PROSITE" id="PS50893">
    <property type="entry name" value="ABC_TRANSPORTER_2"/>
    <property type="match status" value="1"/>
</dbReference>
<dbReference type="SUPFAM" id="SSF52540">
    <property type="entry name" value="P-loop containing nucleoside triphosphate hydrolases"/>
    <property type="match status" value="1"/>
</dbReference>
<dbReference type="PANTHER" id="PTHR48041">
    <property type="entry name" value="ABC TRANSPORTER G FAMILY MEMBER 28"/>
    <property type="match status" value="1"/>
</dbReference>
<dbReference type="Gene3D" id="3.40.50.300">
    <property type="entry name" value="P-loop containing nucleotide triphosphate hydrolases"/>
    <property type="match status" value="1"/>
</dbReference>
<feature type="transmembrane region" description="Helical" evidence="9">
    <location>
        <begin position="488"/>
        <end position="507"/>
    </location>
</feature>
<dbReference type="CDD" id="cd03213">
    <property type="entry name" value="ABCG_EPDR"/>
    <property type="match status" value="1"/>
</dbReference>
<evidence type="ECO:0000259" key="10">
    <source>
        <dbReference type="PROSITE" id="PS50893"/>
    </source>
</evidence>
<organism evidence="11 12">
    <name type="scientific">Acromyrmex heyeri</name>
    <dbReference type="NCBI Taxonomy" id="230685"/>
    <lineage>
        <taxon>Eukaryota</taxon>
        <taxon>Metazoa</taxon>
        <taxon>Ecdysozoa</taxon>
        <taxon>Arthropoda</taxon>
        <taxon>Hexapoda</taxon>
        <taxon>Insecta</taxon>
        <taxon>Pterygota</taxon>
        <taxon>Neoptera</taxon>
        <taxon>Endopterygota</taxon>
        <taxon>Hymenoptera</taxon>
        <taxon>Apocrita</taxon>
        <taxon>Aculeata</taxon>
        <taxon>Formicoidea</taxon>
        <taxon>Formicidae</taxon>
        <taxon>Myrmicinae</taxon>
        <taxon>Acromyrmex</taxon>
    </lineage>
</organism>
<comment type="subcellular location">
    <subcellularLocation>
        <location evidence="1">Membrane</location>
        <topology evidence="1">Multi-pass membrane protein</topology>
    </subcellularLocation>
</comment>
<dbReference type="EMBL" id="JAANIB010010235">
    <property type="protein sequence ID" value="KAG5320043.1"/>
    <property type="molecule type" value="Genomic_DNA"/>
</dbReference>
<evidence type="ECO:0000256" key="4">
    <source>
        <dbReference type="ARBA" id="ARBA00022692"/>
    </source>
</evidence>
<keyword evidence="4 9" id="KW-0812">Transmembrane</keyword>
<evidence type="ECO:0000256" key="8">
    <source>
        <dbReference type="ARBA" id="ARBA00023136"/>
    </source>
</evidence>
<dbReference type="InterPro" id="IPR050352">
    <property type="entry name" value="ABCG_transporters"/>
</dbReference>
<evidence type="ECO:0000256" key="3">
    <source>
        <dbReference type="ARBA" id="ARBA00022448"/>
    </source>
</evidence>
<feature type="domain" description="ABC transporter" evidence="10">
    <location>
        <begin position="40"/>
        <end position="276"/>
    </location>
</feature>
<dbReference type="GO" id="GO:0005524">
    <property type="term" value="F:ATP binding"/>
    <property type="evidence" value="ECO:0007669"/>
    <property type="project" value="UniProtKB-KW"/>
</dbReference>
<evidence type="ECO:0000313" key="11">
    <source>
        <dbReference type="EMBL" id="KAG5320043.1"/>
    </source>
</evidence>
<reference evidence="11 12" key="1">
    <citation type="submission" date="2020-02" db="EMBL/GenBank/DDBJ databases">
        <title>Relaxed selection underlies rapid genomic changes in the transitions from sociality to social parasitism in ants.</title>
        <authorList>
            <person name="Bi X."/>
        </authorList>
    </citation>
    <scope>NUCLEOTIDE SEQUENCE [LARGE SCALE GENOMIC DNA]</scope>
    <source>
        <strain evidence="11">BGI-DK2014b</strain>
        <tissue evidence="11">Whole body</tissue>
    </source>
</reference>
<evidence type="ECO:0000256" key="6">
    <source>
        <dbReference type="ARBA" id="ARBA00022840"/>
    </source>
</evidence>
<keyword evidence="3" id="KW-0813">Transport</keyword>
<evidence type="ECO:0000256" key="2">
    <source>
        <dbReference type="ARBA" id="ARBA00005814"/>
    </source>
</evidence>
<dbReference type="OrthoDB" id="66620at2759"/>
<evidence type="ECO:0000256" key="1">
    <source>
        <dbReference type="ARBA" id="ARBA00004141"/>
    </source>
</evidence>
<evidence type="ECO:0000256" key="7">
    <source>
        <dbReference type="ARBA" id="ARBA00022989"/>
    </source>
</evidence>
<evidence type="ECO:0000256" key="9">
    <source>
        <dbReference type="SAM" id="Phobius"/>
    </source>
</evidence>
<dbReference type="PANTHER" id="PTHR48041:SF118">
    <property type="entry name" value="ATP-BINDING CASSETTE TRANSPORTER (ABC TRANSPORTER) FAMILY G MEMBER 16"/>
    <property type="match status" value="1"/>
</dbReference>
<keyword evidence="12" id="KW-1185">Reference proteome</keyword>
<dbReference type="InterPro" id="IPR017871">
    <property type="entry name" value="ABC_transporter-like_CS"/>
</dbReference>
<evidence type="ECO:0000256" key="5">
    <source>
        <dbReference type="ARBA" id="ARBA00022741"/>
    </source>
</evidence>
<protein>
    <submittedName>
        <fullName evidence="11">ABCG4 protein</fullName>
    </submittedName>
</protein>
<dbReference type="GO" id="GO:0005886">
    <property type="term" value="C:plasma membrane"/>
    <property type="evidence" value="ECO:0007669"/>
    <property type="project" value="TreeGrafter"/>
</dbReference>
<keyword evidence="8 9" id="KW-0472">Membrane</keyword>
<keyword evidence="6" id="KW-0067">ATP-binding</keyword>
<dbReference type="InterPro" id="IPR003593">
    <property type="entry name" value="AAA+_ATPase"/>
</dbReference>
<comment type="similarity">
    <text evidence="2">Belongs to the ABC transporter superfamily. ABCG family. Eye pigment precursor importer (TC 3.A.1.204) subfamily.</text>
</comment>
<dbReference type="SMART" id="SM00382">
    <property type="entry name" value="AAA"/>
    <property type="match status" value="1"/>
</dbReference>
<dbReference type="PROSITE" id="PS00211">
    <property type="entry name" value="ABC_TRANSPORTER_1"/>
    <property type="match status" value="1"/>
</dbReference>
<feature type="transmembrane region" description="Helical" evidence="9">
    <location>
        <begin position="596"/>
        <end position="618"/>
    </location>
</feature>
<dbReference type="InterPro" id="IPR013525">
    <property type="entry name" value="ABC2_TM"/>
</dbReference>
<feature type="transmembrane region" description="Helical" evidence="9">
    <location>
        <begin position="454"/>
        <end position="476"/>
    </location>
</feature>
<dbReference type="InterPro" id="IPR003439">
    <property type="entry name" value="ABC_transporter-like_ATP-bd"/>
</dbReference>
<feature type="non-terminal residue" evidence="11">
    <location>
        <position position="1"/>
    </location>
</feature>
<feature type="transmembrane region" description="Helical" evidence="9">
    <location>
        <begin position="402"/>
        <end position="419"/>
    </location>
</feature>
<keyword evidence="5" id="KW-0547">Nucleotide-binding</keyword>
<proteinExistence type="inferred from homology"/>
<dbReference type="InterPro" id="IPR027417">
    <property type="entry name" value="P-loop_NTPase"/>
</dbReference>
<dbReference type="AlphaFoldDB" id="A0A836EDX1"/>
<feature type="non-terminal residue" evidence="11">
    <location>
        <position position="627"/>
    </location>
</feature>
<name>A0A836EDX1_9HYME</name>
<dbReference type="Pfam" id="PF00005">
    <property type="entry name" value="ABC_tran"/>
    <property type="match status" value="1"/>
</dbReference>
<sequence length="627" mass="71487">MVKKNNNNVARIVDNDCKIHMEESKKLLESEKSRNAQMCIEFNDLCYSVRNETEKTILHNVTGYFERRKVTVIIGPSGAGKTTLLKIISGKRLTDIKGTITINGIERNKGTFRKQVCYVPQQLALLPFLTTRETLYIAARLKLDINQSKEAICSVVNDIAETLSLLNCLDTLANKLSGGEQKRLSIGVEIIAKPSILLLDEPTSGLDSVASYQLVNMLHDMSRSNCTVICAIHQPNSQIISLFDDIMVLSQGRSMYCGSKSEILKTYNIAGFTCPSFYNIAEFGNVDSTDPRLSEMIMESTLNRCRFDVDSIIISDWVIDIFIELNSLIDPKQECETNDTNTLKNIIQEKSTWQQQQILFLRALIYIKRDTVLTKIRFVTHISVALLLGIVFYNFGDDAKKVNSNISCLFFFLLFLFFVNAERTIQTFPIEAEVFLKEHLNNWYSLRSYYSVKIITDLVMQILCTSAFVFISYYMTGQPMEYDRILKTWSICLLTMMLGQTIGIIAGTAFGTELGMFLISATHIPLLLFAGFFTKIEEMSPYLQPLSITSYFRYAFEGIMQAIYLDRSNLKCLEIYCHLRSPSKILSMMNIPTVPFYAILIILGSWILCLHAVHYVVLHWKIYYAKK</sequence>
<keyword evidence="7 9" id="KW-1133">Transmembrane helix</keyword>
<dbReference type="Proteomes" id="UP000670152">
    <property type="component" value="Unassembled WGS sequence"/>
</dbReference>
<accession>A0A836EDX1</accession>